<reference evidence="1 2" key="1">
    <citation type="journal article" date="2011" name="BMC Genomics">
        <title>Comparative genome analysis and genome-guided physiological analysis of Roseobacter litoralis.</title>
        <authorList>
            <person name="Kalhoefer D."/>
            <person name="Thole S."/>
            <person name="Voget S."/>
            <person name="Lehmann R."/>
            <person name="Liesegang H."/>
            <person name="Wollher A."/>
            <person name="Daniel R."/>
            <person name="Simon M."/>
            <person name="Brinkhoff T."/>
        </authorList>
    </citation>
    <scope>NUCLEOTIDE SEQUENCE [LARGE SCALE GENOMIC DNA]</scope>
    <source>
        <strain evidence="2">ATCC 49566 / DSM 6996 / JCM 21268 / NBRC 15278 / OCh 149</strain>
    </source>
</reference>
<dbReference type="EMBL" id="CP002623">
    <property type="protein sequence ID" value="AEI93272.1"/>
    <property type="molecule type" value="Genomic_DNA"/>
</dbReference>
<dbReference type="HOGENOM" id="CLU_2883126_0_0_5"/>
<dbReference type="AlphaFoldDB" id="F7ZD63"/>
<protein>
    <submittedName>
        <fullName evidence="1">Uncharacterized protein</fullName>
    </submittedName>
</protein>
<dbReference type="Proteomes" id="UP000001353">
    <property type="component" value="Chromosome"/>
</dbReference>
<keyword evidence="2" id="KW-1185">Reference proteome</keyword>
<organism evidence="1 2">
    <name type="scientific">Roseobacter litoralis (strain ATCC 49566 / DSM 6996 / JCM 21268 / NBRC 15278 / OCh 149)</name>
    <dbReference type="NCBI Taxonomy" id="391595"/>
    <lineage>
        <taxon>Bacteria</taxon>
        <taxon>Pseudomonadati</taxon>
        <taxon>Pseudomonadota</taxon>
        <taxon>Alphaproteobacteria</taxon>
        <taxon>Rhodobacterales</taxon>
        <taxon>Roseobacteraceae</taxon>
        <taxon>Roseobacter</taxon>
    </lineage>
</organism>
<proteinExistence type="predicted"/>
<accession>F7ZD63</accession>
<evidence type="ECO:0000313" key="1">
    <source>
        <dbReference type="EMBL" id="AEI93272.1"/>
    </source>
</evidence>
<sequence length="63" mass="6864">MGVGLIGTGGQTLWSELYCTCFDCSIARRDACFCPAGPEAIARGWMSVTPLRKVQLRDNMPPD</sequence>
<gene>
    <name evidence="1" type="ordered locus">RLO149_c012700</name>
</gene>
<dbReference type="KEGG" id="rli:RLO149_c012700"/>
<evidence type="ECO:0000313" key="2">
    <source>
        <dbReference type="Proteomes" id="UP000001353"/>
    </source>
</evidence>
<name>F7ZD63_ROSLO</name>